<organism evidence="2 3">
    <name type="scientific">Methylibium petroleiphilum (strain ATCC BAA-1232 / LMG 22953 / PM1)</name>
    <dbReference type="NCBI Taxonomy" id="420662"/>
    <lineage>
        <taxon>Bacteria</taxon>
        <taxon>Pseudomonadati</taxon>
        <taxon>Pseudomonadota</taxon>
        <taxon>Betaproteobacteria</taxon>
        <taxon>Burkholderiales</taxon>
        <taxon>Sphaerotilaceae</taxon>
        <taxon>Methylibium</taxon>
    </lineage>
</organism>
<dbReference type="STRING" id="420662.Mpe_A3795"/>
<dbReference type="EMBL" id="CP000555">
    <property type="protein sequence ID" value="ABM96748.1"/>
    <property type="molecule type" value="Genomic_DNA"/>
</dbReference>
<name>A2SMF9_METPP</name>
<sequence>MRQPLGVASHPHHQVFFGAGTRAPPLIWRSWPASSGCGAVCGSADFCWTRLVALTREKRSVNWRTICMAAPSWTGRHRRGGELVRLKQPPRTRDTENSYRVKGKP</sequence>
<gene>
    <name evidence="2" type="ordered locus">Mpe_A3795</name>
</gene>
<dbReference type="HOGENOM" id="CLU_2233379_0_0_4"/>
<dbReference type="Proteomes" id="UP000000366">
    <property type="component" value="Chromosome"/>
</dbReference>
<proteinExistence type="predicted"/>
<keyword evidence="3" id="KW-1185">Reference proteome</keyword>
<dbReference type="KEGG" id="mpt:Mpe_A3795"/>
<evidence type="ECO:0000313" key="2">
    <source>
        <dbReference type="EMBL" id="ABM96748.1"/>
    </source>
</evidence>
<evidence type="ECO:0000256" key="1">
    <source>
        <dbReference type="SAM" id="MobiDB-lite"/>
    </source>
</evidence>
<evidence type="ECO:0000313" key="3">
    <source>
        <dbReference type="Proteomes" id="UP000000366"/>
    </source>
</evidence>
<accession>A2SMF9</accession>
<feature type="region of interest" description="Disordered" evidence="1">
    <location>
        <begin position="78"/>
        <end position="105"/>
    </location>
</feature>
<protein>
    <submittedName>
        <fullName evidence="2">Uncharacterized protein</fullName>
    </submittedName>
</protein>
<dbReference type="AlphaFoldDB" id="A2SMF9"/>
<feature type="compositionally biased region" description="Basic and acidic residues" evidence="1">
    <location>
        <begin position="80"/>
        <end position="99"/>
    </location>
</feature>
<reference evidence="2 3" key="1">
    <citation type="journal article" date="2007" name="J. Bacteriol.">
        <title>Whole-genome analysis of the methyl tert-butyl ether-degrading beta-proteobacterium Methylibium petroleiphilum PM1.</title>
        <authorList>
            <person name="Kane S.R."/>
            <person name="Chakicherla A.Y."/>
            <person name="Chain P.S.G."/>
            <person name="Schmidt R."/>
            <person name="Shin M.W."/>
            <person name="Legler T.C."/>
            <person name="Scow K.M."/>
            <person name="Larimer F.W."/>
            <person name="Lucas S.M."/>
            <person name="Richardson P.M."/>
            <person name="Hristova K.R."/>
        </authorList>
    </citation>
    <scope>NUCLEOTIDE SEQUENCE [LARGE SCALE GENOMIC DNA]</scope>
    <source>
        <strain evidence="3">ATCC BAA-1232 / LMG 22953 / PM1</strain>
    </source>
</reference>